<dbReference type="InterPro" id="IPR052734">
    <property type="entry name" value="Nod_factor_acetyltransferase"/>
</dbReference>
<protein>
    <submittedName>
        <fullName evidence="3">Acyltransferase family protein</fullName>
    </submittedName>
</protein>
<dbReference type="InterPro" id="IPR002656">
    <property type="entry name" value="Acyl_transf_3_dom"/>
</dbReference>
<evidence type="ECO:0000256" key="1">
    <source>
        <dbReference type="SAM" id="Phobius"/>
    </source>
</evidence>
<dbReference type="RefSeq" id="WP_050157331.1">
    <property type="nucleotide sequence ID" value="NZ_CHYV01000004.1"/>
</dbReference>
<name>A0AAD2Z6X2_YEREN</name>
<proteinExistence type="predicted"/>
<dbReference type="PANTHER" id="PTHR37312:SF1">
    <property type="entry name" value="MEMBRANE-BOUND ACYLTRANSFERASE YKRP-RELATED"/>
    <property type="match status" value="1"/>
</dbReference>
<keyword evidence="1" id="KW-1133">Transmembrane helix</keyword>
<sequence>MDVRNKNIDVLKAFATLLVIAGHVIQTTTSRFDDDILFKVIYSFHMPLFMCISGYLYKEPKVISSDLMKKAKLLLVPFFSWAIINYLMFNTDGINLNSFYSYMRALLVNPSLGLWFLWVLFFTMCIFMILPEKNKTLYIVIFIIIADRLQHKFTLLSEFGMGLLTWQFFFFFMGYCFKQHSILSKIKNRYVNVLSLIIYLALVTQWHRLNVETIFGLTIENSILNNRLSFFVRYITAISAIVFLFGLNYNWIYNKLSHTIDYLSNNSLAFYAIQGPLIYFSFKTISAFIENHTILNLACFSVTTLLACFLIKFISYNRTARVVLFGR</sequence>
<accession>A0AAD2Z6X2</accession>
<keyword evidence="3" id="KW-0012">Acyltransferase</keyword>
<feature type="transmembrane region" description="Helical" evidence="1">
    <location>
        <begin position="73"/>
        <end position="91"/>
    </location>
</feature>
<feature type="transmembrane region" description="Helical" evidence="1">
    <location>
        <begin position="189"/>
        <end position="208"/>
    </location>
</feature>
<evidence type="ECO:0000313" key="4">
    <source>
        <dbReference type="Proteomes" id="UP001182355"/>
    </source>
</evidence>
<dbReference type="GO" id="GO:0016747">
    <property type="term" value="F:acyltransferase activity, transferring groups other than amino-acyl groups"/>
    <property type="evidence" value="ECO:0007669"/>
    <property type="project" value="InterPro"/>
</dbReference>
<keyword evidence="1" id="KW-0812">Transmembrane</keyword>
<feature type="transmembrane region" description="Helical" evidence="1">
    <location>
        <begin position="228"/>
        <end position="247"/>
    </location>
</feature>
<feature type="transmembrane region" description="Helical" evidence="1">
    <location>
        <begin position="268"/>
        <end position="289"/>
    </location>
</feature>
<dbReference type="Pfam" id="PF01757">
    <property type="entry name" value="Acyl_transf_3"/>
    <property type="match status" value="1"/>
</dbReference>
<reference evidence="3" key="1">
    <citation type="submission" date="2023-02" db="EMBL/GenBank/DDBJ databases">
        <authorList>
            <person name="Ashton P.M."/>
            <person name="Dallman T."/>
            <person name="Nair S."/>
            <person name="De Pinna E."/>
            <person name="Peters T."/>
            <person name="Grant K."/>
        </authorList>
    </citation>
    <scope>NUCLEOTIDE SEQUENCE</scope>
    <source>
        <strain evidence="3">01103883</strain>
    </source>
</reference>
<organism evidence="3 4">
    <name type="scientific">Yersinia enterocolitica</name>
    <dbReference type="NCBI Taxonomy" id="630"/>
    <lineage>
        <taxon>Bacteria</taxon>
        <taxon>Pseudomonadati</taxon>
        <taxon>Pseudomonadota</taxon>
        <taxon>Gammaproteobacteria</taxon>
        <taxon>Enterobacterales</taxon>
        <taxon>Yersiniaceae</taxon>
        <taxon>Yersinia</taxon>
    </lineage>
</organism>
<evidence type="ECO:0000259" key="2">
    <source>
        <dbReference type="Pfam" id="PF01757"/>
    </source>
</evidence>
<gene>
    <name evidence="3" type="ORF">RSF11_000366</name>
</gene>
<dbReference type="PANTHER" id="PTHR37312">
    <property type="entry name" value="MEMBRANE-BOUND ACYLTRANSFERASE YKRP-RELATED"/>
    <property type="match status" value="1"/>
</dbReference>
<dbReference type="EMBL" id="ABNAVX010000001">
    <property type="protein sequence ID" value="ELI8100704.1"/>
    <property type="molecule type" value="Genomic_DNA"/>
</dbReference>
<comment type="caution">
    <text evidence="3">The sequence shown here is derived from an EMBL/GenBank/DDBJ whole genome shotgun (WGS) entry which is preliminary data.</text>
</comment>
<feature type="transmembrane region" description="Helical" evidence="1">
    <location>
        <begin position="111"/>
        <end position="130"/>
    </location>
</feature>
<keyword evidence="3" id="KW-0808">Transferase</keyword>
<feature type="transmembrane region" description="Helical" evidence="1">
    <location>
        <begin position="36"/>
        <end position="57"/>
    </location>
</feature>
<evidence type="ECO:0000313" key="3">
    <source>
        <dbReference type="EMBL" id="ELI8100704.1"/>
    </source>
</evidence>
<dbReference type="AlphaFoldDB" id="A0AAD2Z6X2"/>
<dbReference type="Proteomes" id="UP001182355">
    <property type="component" value="Unassembled WGS sequence"/>
</dbReference>
<keyword evidence="1" id="KW-0472">Membrane</keyword>
<feature type="transmembrane region" description="Helical" evidence="1">
    <location>
        <begin position="159"/>
        <end position="177"/>
    </location>
</feature>
<feature type="transmembrane region" description="Helical" evidence="1">
    <location>
        <begin position="295"/>
        <end position="314"/>
    </location>
</feature>
<feature type="domain" description="Acyltransferase 3" evidence="2">
    <location>
        <begin position="6"/>
        <end position="311"/>
    </location>
</feature>